<proteinExistence type="inferred from homology"/>
<sequence length="270" mass="30179">MKSWQGIIHYPLGERGLKPRRSGITMVIDKGLGMRELKDLLEVAGNYLDFLKLGFGTPALYSEEYLKAKIDLCRKYDVKIYPGGTFMEVALLQGRYEAFLTRIKELGFNTIEISDGTITLDHKIRQYCIKRAAGEGLTVLTELGKKDAKVNPDISDLLKQADHDLAAGAWKVIMEARESGKGIGIYDMNGEILEEKLEDFIMGIGDLTSIIWEAPLKNQQVEMITRFGSDVNLGNIQPNELMSLEALRTGLRGDTLRLVLRQQEAAIVGK</sequence>
<organism evidence="2 3">
    <name type="scientific">Thermanaerosceptrum fracticalcis</name>
    <dbReference type="NCBI Taxonomy" id="1712410"/>
    <lineage>
        <taxon>Bacteria</taxon>
        <taxon>Bacillati</taxon>
        <taxon>Bacillota</taxon>
        <taxon>Clostridia</taxon>
        <taxon>Eubacteriales</taxon>
        <taxon>Peptococcaceae</taxon>
        <taxon>Thermanaerosceptrum</taxon>
    </lineage>
</organism>
<dbReference type="Pfam" id="PF02679">
    <property type="entry name" value="ComA"/>
    <property type="match status" value="1"/>
</dbReference>
<dbReference type="Gene3D" id="3.20.20.70">
    <property type="entry name" value="Aldolase class I"/>
    <property type="match status" value="1"/>
</dbReference>
<dbReference type="KEGG" id="tfr:BR63_07920"/>
<gene>
    <name evidence="2" type="ORF">BR63_07920</name>
</gene>
<evidence type="ECO:0000313" key="2">
    <source>
        <dbReference type="EMBL" id="QNB48342.1"/>
    </source>
</evidence>
<reference evidence="2 3" key="1">
    <citation type="journal article" date="2019" name="Front. Microbiol.">
        <title>Thermoanaerosceptrum fracticalcis gen. nov. sp. nov., a Novel Fumarate-Fermenting Microorganism From a Deep Fractured Carbonate Aquifer of the US Great Basin.</title>
        <authorList>
            <person name="Hamilton-Brehm S.D."/>
            <person name="Stewart L.E."/>
            <person name="Zavarin M."/>
            <person name="Caldwell M."/>
            <person name="Lawson P.A."/>
            <person name="Onstott T.C."/>
            <person name="Grzymski J."/>
            <person name="Neveux I."/>
            <person name="Lollar B.S."/>
            <person name="Russell C.E."/>
            <person name="Moser D.P."/>
        </authorList>
    </citation>
    <scope>NUCLEOTIDE SEQUENCE [LARGE SCALE GENOMIC DNA]</scope>
    <source>
        <strain evidence="2 3">DRI-13</strain>
    </source>
</reference>
<dbReference type="InterPro" id="IPR003830">
    <property type="entry name" value="ComA_synth"/>
</dbReference>
<dbReference type="Proteomes" id="UP000515847">
    <property type="component" value="Chromosome"/>
</dbReference>
<name>A0A7G6E8D8_THEFR</name>
<dbReference type="InterPro" id="IPR036112">
    <property type="entry name" value="ComA_synth_sf"/>
</dbReference>
<dbReference type="OrthoDB" id="7809088at2"/>
<dbReference type="AlphaFoldDB" id="A0A7G6E8D8"/>
<dbReference type="PANTHER" id="PTHR48413:SF1">
    <property type="entry name" value="PROTEIN HEAT-STRESS-ASSOCIATED 32"/>
    <property type="match status" value="1"/>
</dbReference>
<dbReference type="EMBL" id="CP045798">
    <property type="protein sequence ID" value="QNB48342.1"/>
    <property type="molecule type" value="Genomic_DNA"/>
</dbReference>
<dbReference type="InterPro" id="IPR013785">
    <property type="entry name" value="Aldolase_TIM"/>
</dbReference>
<evidence type="ECO:0000256" key="1">
    <source>
        <dbReference type="ARBA" id="ARBA00010424"/>
    </source>
</evidence>
<comment type="similarity">
    <text evidence="1">Belongs to the phosphosulfolactate synthase family.</text>
</comment>
<keyword evidence="3" id="KW-1185">Reference proteome</keyword>
<accession>A0A7G6E8D8</accession>
<dbReference type="SUPFAM" id="SSF102110">
    <property type="entry name" value="(2r)-phospho-3-sulfolactate synthase ComA"/>
    <property type="match status" value="1"/>
</dbReference>
<evidence type="ECO:0000313" key="3">
    <source>
        <dbReference type="Proteomes" id="UP000515847"/>
    </source>
</evidence>
<dbReference type="PANTHER" id="PTHR48413">
    <property type="match status" value="1"/>
</dbReference>
<protein>
    <submittedName>
        <fullName evidence="2">Phosphosulfolactate synthase</fullName>
    </submittedName>
</protein>